<dbReference type="InterPro" id="IPR000182">
    <property type="entry name" value="GNAT_dom"/>
</dbReference>
<keyword evidence="2" id="KW-0012">Acyltransferase</keyword>
<sequence length="184" mass="20533">MITIREADSRDIDALQAIGCATYREHFSSIWTAEGIQQFLDQDFSLHTLRDSLATKSEHLWLLALDEQQHPIGFAKLNWARPTPGSGIPGAELQKIYLLKSQAGKGHGRRLLEHVLQRATDAGEPCLWLDVLKSNIGAQRFYASAGLRQVGEVPFNTDLEQIGMWVMACDLPGRSNRLSPRSPL</sequence>
<accession>A0A3G7TN10</accession>
<evidence type="ECO:0000313" key="4">
    <source>
        <dbReference type="EMBL" id="AZE48505.1"/>
    </source>
</evidence>
<name>A0A3G7TN10_9PSED</name>
<dbReference type="Gene3D" id="3.40.630.30">
    <property type="match status" value="1"/>
</dbReference>
<dbReference type="AlphaFoldDB" id="A0A3G7TN10"/>
<dbReference type="PROSITE" id="PS51186">
    <property type="entry name" value="GNAT"/>
    <property type="match status" value="1"/>
</dbReference>
<proteinExistence type="predicted"/>
<evidence type="ECO:0000259" key="3">
    <source>
        <dbReference type="PROSITE" id="PS51186"/>
    </source>
</evidence>
<dbReference type="RefSeq" id="WP_124320449.1">
    <property type="nucleotide sequence ID" value="NZ_CP027753.1"/>
</dbReference>
<dbReference type="SUPFAM" id="SSF55729">
    <property type="entry name" value="Acyl-CoA N-acyltransferases (Nat)"/>
    <property type="match status" value="1"/>
</dbReference>
<dbReference type="InterPro" id="IPR050832">
    <property type="entry name" value="Bact_Acetyltransf"/>
</dbReference>
<dbReference type="Proteomes" id="UP000268048">
    <property type="component" value="Chromosome"/>
</dbReference>
<dbReference type="CDD" id="cd04301">
    <property type="entry name" value="NAT_SF"/>
    <property type="match status" value="1"/>
</dbReference>
<keyword evidence="1 4" id="KW-0808">Transferase</keyword>
<reference evidence="4 5" key="1">
    <citation type="submission" date="2018-03" db="EMBL/GenBank/DDBJ databases">
        <title>Diversity of phytobeneficial traits revealed by whole-genome analysis of worldwide-isolated phenazine-producing Pseudomonas spp.</title>
        <authorList>
            <person name="Biessy A."/>
            <person name="Novinscak A."/>
            <person name="Blom J."/>
            <person name="Leger G."/>
            <person name="Thomashow L.S."/>
            <person name="Cazorla F.M."/>
            <person name="Josic D."/>
            <person name="Filion M."/>
        </authorList>
    </citation>
    <scope>NUCLEOTIDE SEQUENCE [LARGE SCALE GENOMIC DNA]</scope>
    <source>
        <strain evidence="4 5">B25</strain>
    </source>
</reference>
<dbReference type="EMBL" id="CP027753">
    <property type="protein sequence ID" value="AZE48505.1"/>
    <property type="molecule type" value="Genomic_DNA"/>
</dbReference>
<dbReference type="PANTHER" id="PTHR43877:SF2">
    <property type="entry name" value="AMINOALKYLPHOSPHONATE N-ACETYLTRANSFERASE-RELATED"/>
    <property type="match status" value="1"/>
</dbReference>
<evidence type="ECO:0000313" key="5">
    <source>
        <dbReference type="Proteomes" id="UP000268048"/>
    </source>
</evidence>
<evidence type="ECO:0000256" key="1">
    <source>
        <dbReference type="ARBA" id="ARBA00022679"/>
    </source>
</evidence>
<dbReference type="GO" id="GO:0016747">
    <property type="term" value="F:acyltransferase activity, transferring groups other than amino-acyl groups"/>
    <property type="evidence" value="ECO:0007669"/>
    <property type="project" value="InterPro"/>
</dbReference>
<evidence type="ECO:0000256" key="2">
    <source>
        <dbReference type="ARBA" id="ARBA00023315"/>
    </source>
</evidence>
<organism evidence="4 5">
    <name type="scientific">Pseudomonas chlororaphis</name>
    <dbReference type="NCBI Taxonomy" id="587753"/>
    <lineage>
        <taxon>Bacteria</taxon>
        <taxon>Pseudomonadati</taxon>
        <taxon>Pseudomonadota</taxon>
        <taxon>Gammaproteobacteria</taxon>
        <taxon>Pseudomonadales</taxon>
        <taxon>Pseudomonadaceae</taxon>
        <taxon>Pseudomonas</taxon>
    </lineage>
</organism>
<dbReference type="InterPro" id="IPR016181">
    <property type="entry name" value="Acyl_CoA_acyltransferase"/>
</dbReference>
<dbReference type="Pfam" id="PF00583">
    <property type="entry name" value="Acetyltransf_1"/>
    <property type="match status" value="1"/>
</dbReference>
<gene>
    <name evidence="4" type="ORF">C4K04_2833</name>
</gene>
<protein>
    <submittedName>
        <fullName evidence="4">GCN5-related N-acetyltransferase</fullName>
    </submittedName>
</protein>
<feature type="domain" description="N-acetyltransferase" evidence="3">
    <location>
        <begin position="2"/>
        <end position="172"/>
    </location>
</feature>
<dbReference type="PANTHER" id="PTHR43877">
    <property type="entry name" value="AMINOALKYLPHOSPHONATE N-ACETYLTRANSFERASE-RELATED-RELATED"/>
    <property type="match status" value="1"/>
</dbReference>